<evidence type="ECO:0000313" key="3">
    <source>
        <dbReference type="EMBL" id="KAK7057891.1"/>
    </source>
</evidence>
<protein>
    <recommendedName>
        <fullName evidence="2">DUF6593 domain-containing protein</fullName>
    </recommendedName>
</protein>
<dbReference type="InterPro" id="IPR046528">
    <property type="entry name" value="DUF6593"/>
</dbReference>
<dbReference type="Proteomes" id="UP001362999">
    <property type="component" value="Unassembled WGS sequence"/>
</dbReference>
<organism evidence="3 4">
    <name type="scientific">Favolaschia claudopus</name>
    <dbReference type="NCBI Taxonomy" id="2862362"/>
    <lineage>
        <taxon>Eukaryota</taxon>
        <taxon>Fungi</taxon>
        <taxon>Dikarya</taxon>
        <taxon>Basidiomycota</taxon>
        <taxon>Agaricomycotina</taxon>
        <taxon>Agaricomycetes</taxon>
        <taxon>Agaricomycetidae</taxon>
        <taxon>Agaricales</taxon>
        <taxon>Marasmiineae</taxon>
        <taxon>Mycenaceae</taxon>
        <taxon>Favolaschia</taxon>
    </lineage>
</organism>
<evidence type="ECO:0000313" key="4">
    <source>
        <dbReference type="Proteomes" id="UP001362999"/>
    </source>
</evidence>
<dbReference type="Pfam" id="PF20236">
    <property type="entry name" value="DUF6593"/>
    <property type="match status" value="1"/>
</dbReference>
<reference evidence="3 4" key="1">
    <citation type="journal article" date="2024" name="J Genomics">
        <title>Draft genome sequencing and assembly of Favolaschia claudopus CIRM-BRFM 2984 isolated from oak limbs.</title>
        <authorList>
            <person name="Navarro D."/>
            <person name="Drula E."/>
            <person name="Chaduli D."/>
            <person name="Cazenave R."/>
            <person name="Ahrendt S."/>
            <person name="Wang J."/>
            <person name="Lipzen A."/>
            <person name="Daum C."/>
            <person name="Barry K."/>
            <person name="Grigoriev I.V."/>
            <person name="Favel A."/>
            <person name="Rosso M.N."/>
            <person name="Martin F."/>
        </authorList>
    </citation>
    <scope>NUCLEOTIDE SEQUENCE [LARGE SCALE GENOMIC DNA]</scope>
    <source>
        <strain evidence="3 4">CIRM-BRFM 2984</strain>
    </source>
</reference>
<feature type="compositionally biased region" description="Low complexity" evidence="1">
    <location>
        <begin position="51"/>
        <end position="71"/>
    </location>
</feature>
<evidence type="ECO:0000259" key="2">
    <source>
        <dbReference type="Pfam" id="PF20236"/>
    </source>
</evidence>
<sequence length="220" mass="23751">MFNPYAQSGWANAANPNAGSSGTVPQPSIFGALPYASPRNPPPTFVPFRITSSSPSPTTTSSSSSSSNTTPEILDSTVTGPPHHSRTYFRVRTDAPTVGFTVIHNSATKEPVGVIEWRKHPVIEIRNILPKQPTGKWLELSADRTYRTMTARGKTFVWAPDGNYICLYAPGLNAPETYARVSREESGSILLELTPEAIQLGLLEVAVAAALLLQCGRKVD</sequence>
<keyword evidence="4" id="KW-1185">Reference proteome</keyword>
<evidence type="ECO:0000256" key="1">
    <source>
        <dbReference type="SAM" id="MobiDB-lite"/>
    </source>
</evidence>
<dbReference type="EMBL" id="JAWWNJ010000004">
    <property type="protein sequence ID" value="KAK7057891.1"/>
    <property type="molecule type" value="Genomic_DNA"/>
</dbReference>
<accession>A0AAW0DZ27</accession>
<comment type="caution">
    <text evidence="3">The sequence shown here is derived from an EMBL/GenBank/DDBJ whole genome shotgun (WGS) entry which is preliminary data.</text>
</comment>
<feature type="domain" description="DUF6593" evidence="2">
    <location>
        <begin position="77"/>
        <end position="185"/>
    </location>
</feature>
<feature type="region of interest" description="Disordered" evidence="1">
    <location>
        <begin position="41"/>
        <end position="86"/>
    </location>
</feature>
<proteinExistence type="predicted"/>
<gene>
    <name evidence="3" type="ORF">R3P38DRAFT_2497574</name>
</gene>
<dbReference type="AlphaFoldDB" id="A0AAW0DZ27"/>
<name>A0AAW0DZ27_9AGAR</name>